<evidence type="ECO:0000256" key="14">
    <source>
        <dbReference type="ARBA" id="ARBA00025957"/>
    </source>
</evidence>
<dbReference type="Pfam" id="PF00329">
    <property type="entry name" value="Complex1_30kDa"/>
    <property type="match status" value="1"/>
</dbReference>
<keyword evidence="8 16" id="KW-0874">Quinone</keyword>
<evidence type="ECO:0000256" key="2">
    <source>
        <dbReference type="ARBA" id="ARBA00004515"/>
    </source>
</evidence>
<dbReference type="OrthoDB" id="9801496at2"/>
<evidence type="ECO:0000313" key="22">
    <source>
        <dbReference type="Proteomes" id="UP000293296"/>
    </source>
</evidence>
<comment type="subunit">
    <text evidence="14">NDH-1 is composed of about 13 different subunits. Subunits NuoBCD, E, F, and G constitute the peripheral sector of the complex.</text>
</comment>
<comment type="catalytic activity">
    <reaction evidence="15 16">
        <text>a quinone + NADH + 5 H(+)(in) = a quinol + NAD(+) + 4 H(+)(out)</text>
        <dbReference type="Rhea" id="RHEA:57888"/>
        <dbReference type="ChEBI" id="CHEBI:15378"/>
        <dbReference type="ChEBI" id="CHEBI:24646"/>
        <dbReference type="ChEBI" id="CHEBI:57540"/>
        <dbReference type="ChEBI" id="CHEBI:57945"/>
        <dbReference type="ChEBI" id="CHEBI:132124"/>
    </reaction>
</comment>
<dbReference type="InterPro" id="IPR006137">
    <property type="entry name" value="NADH_UbQ_OxRdtase-like_20kDa"/>
</dbReference>
<evidence type="ECO:0000256" key="9">
    <source>
        <dbReference type="ARBA" id="ARBA00022967"/>
    </source>
</evidence>
<dbReference type="PANTHER" id="PTHR11993">
    <property type="entry name" value="NADH-UBIQUINONE OXIDOREDUCTASE 49 KDA SUBUNIT"/>
    <property type="match status" value="1"/>
</dbReference>
<sequence length="793" mass="87900">MTSTADQLFRPADAVINWARKNSLWPFFFGLSCCFVEEATAWGPRYDIARFGSEVFRGSPRQADVLIVSGTMFKKIAPVALQLYEQMSDPKWVISMGSCSNSGGMYDVYSVVQGSDQILPVDVYIPGCPPRPEAVFEGLMLLQKKIDAGERPTRPVLHLPGGSQGGREDYLVDGRTKARDTRGPGYAGIPIRGTAATEPRFAGSRAEVLWTPPAPGLTLSREQEVLAADLAAVYGDEARLAAGPDAPGDMPTFTVAPSRIADVLAHLKHKAPTRFERLEDLTAIDETARKTPVGHEATAVYTLTSLSRATMVRLLCPLQSRDATLPTATGVWSAANWYEREAAEMFGLRFDGHPDPRRLLTHRDWVSHPLRKDYEGRATNMPAFTREDCARLAPVDAAEILGERAKDGDYLLNFGPHHYATHGIIRFVMALRGERIKAMGIDIGYHHRGVEKIGERQTWHQFIPYTDRVDYLSGIANNLSYVTAVEKLAGIEVPPRAAYARVMLSELFRLSNHLMYFGTFLQDLGMMSPIFYALREREMVLDIIETVTGGRLHPSWLRLGGLAADLPEGWKEQVEAFVKIFPARLKEYHAGVTKNPIVKARTKGVGGITAAEATDRGVTGPNLRAAGVSWDRRKAMPYGAYADFDFDVPTRQNGDCYDRYLVRMDEMRESLRIIKQAAARMPEGRHLSADARYCLPQKDAALRDIESLIHHFVNVTRGPRLPSGMAYAATEAPRGEQGYFVVSDGGCHAYRMRIRTPGFANVQALPHIIEGLSIADCVAVLASYDYILPDIDR</sequence>
<evidence type="ECO:0000259" key="20">
    <source>
        <dbReference type="Pfam" id="PF01058"/>
    </source>
</evidence>
<dbReference type="KEGG" id="dcb:C3Y92_14350"/>
<keyword evidence="6 16" id="KW-0813">Transport</keyword>
<dbReference type="AlphaFoldDB" id="A0A4P6I389"/>
<dbReference type="InterPro" id="IPR014029">
    <property type="entry name" value="NADH_UbQ_OxRdtase_49kDa_CS"/>
</dbReference>
<dbReference type="GO" id="GO:0048038">
    <property type="term" value="F:quinone binding"/>
    <property type="evidence" value="ECO:0007669"/>
    <property type="project" value="UniProtKB-KW"/>
</dbReference>
<reference evidence="21 22" key="1">
    <citation type="submission" date="2018-02" db="EMBL/GenBank/DDBJ databases">
        <title>Genome sequence of Desulfovibrio carbinolicus DSM 3852.</title>
        <authorList>
            <person name="Wilbanks E."/>
            <person name="Skennerton C.T."/>
            <person name="Orphan V.J."/>
        </authorList>
    </citation>
    <scope>NUCLEOTIDE SEQUENCE [LARGE SCALE GENOMIC DNA]</scope>
    <source>
        <strain evidence="21 22">DSM 3852</strain>
    </source>
</reference>
<evidence type="ECO:0000256" key="11">
    <source>
        <dbReference type="ARBA" id="ARBA00023075"/>
    </source>
</evidence>
<dbReference type="SUPFAM" id="SSF56762">
    <property type="entry name" value="HydB/Nqo4-like"/>
    <property type="match status" value="1"/>
</dbReference>
<evidence type="ECO:0000313" key="21">
    <source>
        <dbReference type="EMBL" id="QAZ68339.1"/>
    </source>
</evidence>
<evidence type="ECO:0000259" key="18">
    <source>
        <dbReference type="Pfam" id="PF00329"/>
    </source>
</evidence>
<keyword evidence="16" id="KW-0408">Iron</keyword>
<dbReference type="NCBIfam" id="TIGR01957">
    <property type="entry name" value="nuoB_fam"/>
    <property type="match status" value="1"/>
</dbReference>
<evidence type="ECO:0000256" key="12">
    <source>
        <dbReference type="ARBA" id="ARBA00023136"/>
    </source>
</evidence>
<keyword evidence="22" id="KW-1185">Reference proteome</keyword>
<dbReference type="Pfam" id="PF01058">
    <property type="entry name" value="Oxidored_q6"/>
    <property type="match status" value="1"/>
</dbReference>
<dbReference type="Pfam" id="PF00346">
    <property type="entry name" value="Complex1_49kDa"/>
    <property type="match status" value="1"/>
</dbReference>
<keyword evidence="16" id="KW-0479">Metal-binding</keyword>
<feature type="binding site" evidence="16">
    <location>
        <position position="128"/>
    </location>
    <ligand>
        <name>[4Fe-4S] cluster</name>
        <dbReference type="ChEBI" id="CHEBI:49883"/>
    </ligand>
</feature>
<evidence type="ECO:0000256" key="5">
    <source>
        <dbReference type="ARBA" id="ARBA00010019"/>
    </source>
</evidence>
<dbReference type="Gene3D" id="1.10.645.10">
    <property type="entry name" value="Cytochrome-c3 Hydrogenase, chain B"/>
    <property type="match status" value="1"/>
</dbReference>
<protein>
    <recommendedName>
        <fullName evidence="16 17">Multifunctional fusion protein</fullName>
    </recommendedName>
    <domain>
        <recommendedName>
            <fullName evidence="16">NADH-quinone oxidoreductase subunit B</fullName>
            <ecNumber evidence="16">7.1.1.-</ecNumber>
        </recommendedName>
        <alternativeName>
            <fullName evidence="16">NADH dehydrogenase I subunit B</fullName>
        </alternativeName>
        <alternativeName>
            <fullName evidence="16">NDH-1 subunit B</fullName>
        </alternativeName>
    </domain>
    <domain>
        <recommendedName>
            <fullName evidence="17">NADH-quinone oxidoreductase subunit D</fullName>
        </recommendedName>
        <alternativeName>
            <fullName evidence="17">NADH dehydrogenase I subunit D</fullName>
        </alternativeName>
        <alternativeName>
            <fullName evidence="17">NDH-1 subunit D</fullName>
        </alternativeName>
    </domain>
</protein>
<dbReference type="Gene3D" id="3.30.460.80">
    <property type="entry name" value="NADH:ubiquinone oxidoreductase, 30kDa subunit"/>
    <property type="match status" value="1"/>
</dbReference>
<dbReference type="RefSeq" id="WP_129353740.1">
    <property type="nucleotide sequence ID" value="NZ_CP026538.1"/>
</dbReference>
<evidence type="ECO:0000256" key="3">
    <source>
        <dbReference type="ARBA" id="ARBA00006408"/>
    </source>
</evidence>
<feature type="domain" description="NADH-quinone oxidoreductase subunit D" evidence="19">
    <location>
        <begin position="523"/>
        <end position="793"/>
    </location>
</feature>
<feature type="binding site" evidence="16">
    <location>
        <position position="33"/>
    </location>
    <ligand>
        <name>[4Fe-4S] cluster</name>
        <dbReference type="ChEBI" id="CHEBI:49883"/>
    </ligand>
</feature>
<keyword evidence="9 16" id="KW-1278">Translocase</keyword>
<dbReference type="NCBIfam" id="NF004739">
    <property type="entry name" value="PRK06075.1"/>
    <property type="match status" value="1"/>
</dbReference>
<keyword evidence="16" id="KW-0004">4Fe-4S</keyword>
<dbReference type="GO" id="GO:0005886">
    <property type="term" value="C:plasma membrane"/>
    <property type="evidence" value="ECO:0007669"/>
    <property type="project" value="UniProtKB-SubCell"/>
</dbReference>
<evidence type="ECO:0000256" key="13">
    <source>
        <dbReference type="ARBA" id="ARBA00023268"/>
    </source>
</evidence>
<evidence type="ECO:0000256" key="8">
    <source>
        <dbReference type="ARBA" id="ARBA00022719"/>
    </source>
</evidence>
<dbReference type="HAMAP" id="MF_01356">
    <property type="entry name" value="NDH1_NuoB"/>
    <property type="match status" value="1"/>
</dbReference>
<dbReference type="Gene3D" id="3.40.50.12280">
    <property type="match status" value="1"/>
</dbReference>
<dbReference type="GO" id="GO:0051539">
    <property type="term" value="F:4 iron, 4 sulfur cluster binding"/>
    <property type="evidence" value="ECO:0007669"/>
    <property type="project" value="UniProtKB-KW"/>
</dbReference>
<dbReference type="InterPro" id="IPR001135">
    <property type="entry name" value="NADH_Q_OxRdtase_suD"/>
</dbReference>
<comment type="similarity">
    <text evidence="3">In the N-terminal section; belongs to the complex I 20 kDa subunit family.</text>
</comment>
<evidence type="ECO:0000256" key="16">
    <source>
        <dbReference type="HAMAP-Rule" id="MF_01356"/>
    </source>
</evidence>
<feature type="binding site" evidence="16">
    <location>
        <position position="99"/>
    </location>
    <ligand>
        <name>[4Fe-4S] cluster</name>
        <dbReference type="ChEBI" id="CHEBI:49883"/>
    </ligand>
</feature>
<accession>A0A4P6I389</accession>
<keyword evidence="16" id="KW-0411">Iron-sulfur</keyword>
<dbReference type="PROSITE" id="PS00542">
    <property type="entry name" value="COMPLEX1_30K"/>
    <property type="match status" value="1"/>
</dbReference>
<keyword evidence="21" id="KW-0560">Oxidoreductase</keyword>
<keyword evidence="12 16" id="KW-0472">Membrane</keyword>
<comment type="subcellular location">
    <subcellularLocation>
        <location evidence="2">Cell inner membrane</location>
        <topology evidence="2">Peripheral membrane protein</topology>
        <orientation evidence="2">Cytoplasmic side</orientation>
    </subcellularLocation>
    <subcellularLocation>
        <location evidence="16">Cell membrane</location>
        <topology evidence="16">Peripheral membrane protein</topology>
        <orientation evidence="16">Cytoplasmic side</orientation>
    </subcellularLocation>
</comment>
<evidence type="ECO:0000256" key="1">
    <source>
        <dbReference type="ARBA" id="ARBA00002378"/>
    </source>
</evidence>
<dbReference type="InterPro" id="IPR022885">
    <property type="entry name" value="NDH1_su_D/H"/>
</dbReference>
<proteinExistence type="inferred from homology"/>
<dbReference type="InterPro" id="IPR020396">
    <property type="entry name" value="NADH_UbQ_OxRdtase_CS"/>
</dbReference>
<feature type="domain" description="NADH:ubiquinone oxidoreductase-like 20kDa subunit" evidence="20">
    <location>
        <begin position="34"/>
        <end position="141"/>
    </location>
</feature>
<evidence type="ECO:0000259" key="19">
    <source>
        <dbReference type="Pfam" id="PF00346"/>
    </source>
</evidence>
<dbReference type="NCBIfam" id="NF005012">
    <property type="entry name" value="PRK06411.1"/>
    <property type="match status" value="1"/>
</dbReference>
<comment type="subunit">
    <text evidence="16">NDH-1 is composed of 14 different subunits. Subunits NuoB, C, D, E, F, and G constitute the peripheral sector of the complex.</text>
</comment>
<keyword evidence="10 16" id="KW-0520">NAD</keyword>
<name>A0A4P6I389_9BACT</name>
<comment type="similarity">
    <text evidence="17">Belongs to the complex I 49 kDa subunit family.</text>
</comment>
<dbReference type="SUPFAM" id="SSF56770">
    <property type="entry name" value="HydA/Nqo6-like"/>
    <property type="match status" value="1"/>
</dbReference>
<dbReference type="InterPro" id="IPR029014">
    <property type="entry name" value="NiFe-Hase_large"/>
</dbReference>
<dbReference type="GO" id="GO:0050136">
    <property type="term" value="F:NADH dehydrogenase (quinone) (non-electrogenic) activity"/>
    <property type="evidence" value="ECO:0007669"/>
    <property type="project" value="UniProtKB-UniRule"/>
</dbReference>
<evidence type="ECO:0000256" key="6">
    <source>
        <dbReference type="ARBA" id="ARBA00022448"/>
    </source>
</evidence>
<gene>
    <name evidence="17" type="primary">nuoD</name>
    <name evidence="16" type="synonym">nuoB</name>
    <name evidence="21" type="ORF">C3Y92_14350</name>
</gene>
<comment type="cofactor">
    <cofactor evidence="16">
        <name>[4Fe-4S] cluster</name>
        <dbReference type="ChEBI" id="CHEBI:49883"/>
    </cofactor>
    <text evidence="16">Binds 1 [4Fe-4S] cluster.</text>
</comment>
<dbReference type="NCBIfam" id="NF009808">
    <property type="entry name" value="PRK13292.1"/>
    <property type="match status" value="1"/>
</dbReference>
<comment type="similarity">
    <text evidence="5">In the C-terminal section; belongs to the complex I 49 kDa subunit family.</text>
</comment>
<dbReference type="GO" id="GO:0008137">
    <property type="term" value="F:NADH dehydrogenase (ubiquinone) activity"/>
    <property type="evidence" value="ECO:0007669"/>
    <property type="project" value="InterPro"/>
</dbReference>
<feature type="binding site" evidence="16">
    <location>
        <position position="34"/>
    </location>
    <ligand>
        <name>[4Fe-4S] cluster</name>
        <dbReference type="ChEBI" id="CHEBI:49883"/>
    </ligand>
</feature>
<evidence type="ECO:0000256" key="4">
    <source>
        <dbReference type="ARBA" id="ARBA00008265"/>
    </source>
</evidence>
<dbReference type="EC" id="7.1.1.-" evidence="16"/>
<comment type="similarity">
    <text evidence="4">In the central section; belongs to the complex I 30 kDa subunit family.</text>
</comment>
<organism evidence="21 22">
    <name type="scientific">Solidesulfovibrio carbinolicus</name>
    <dbReference type="NCBI Taxonomy" id="296842"/>
    <lineage>
        <taxon>Bacteria</taxon>
        <taxon>Pseudomonadati</taxon>
        <taxon>Thermodesulfobacteriota</taxon>
        <taxon>Desulfovibrionia</taxon>
        <taxon>Desulfovibrionales</taxon>
        <taxon>Desulfovibrionaceae</taxon>
        <taxon>Solidesulfovibrio</taxon>
    </lineage>
</organism>
<dbReference type="Proteomes" id="UP000293296">
    <property type="component" value="Chromosome"/>
</dbReference>
<evidence type="ECO:0000256" key="7">
    <source>
        <dbReference type="ARBA" id="ARBA00022475"/>
    </source>
</evidence>
<comment type="function">
    <text evidence="1 16">NDH-1 shuttles electrons from NADH, via FMN and iron-sulfur (Fe-S) centers, to quinones in the respiratory chain. The immediate electron acceptor for the enzyme in this species is believed to be ubiquinone. Couples the redox reaction to proton translocation (for every two electrons transferred, four hydrogen ions are translocated across the cytoplasmic membrane), and thus conserves the redox energy in a proton gradient.</text>
</comment>
<keyword evidence="11 16" id="KW-0830">Ubiquinone</keyword>
<dbReference type="HAMAP" id="MF_01358">
    <property type="entry name" value="NDH1_NuoD"/>
    <property type="match status" value="1"/>
</dbReference>
<dbReference type="EMBL" id="CP026538">
    <property type="protein sequence ID" value="QAZ68339.1"/>
    <property type="molecule type" value="Genomic_DNA"/>
</dbReference>
<dbReference type="InterPro" id="IPR001268">
    <property type="entry name" value="NADH_UbQ_OxRdtase_30kDa_su"/>
</dbReference>
<dbReference type="GO" id="GO:0005506">
    <property type="term" value="F:iron ion binding"/>
    <property type="evidence" value="ECO:0007669"/>
    <property type="project" value="UniProtKB-UniRule"/>
</dbReference>
<dbReference type="PROSITE" id="PS00535">
    <property type="entry name" value="COMPLEX1_49K"/>
    <property type="match status" value="1"/>
</dbReference>
<dbReference type="SUPFAM" id="SSF143243">
    <property type="entry name" value="Nqo5-like"/>
    <property type="match status" value="1"/>
</dbReference>
<keyword evidence="7 16" id="KW-1003">Cell membrane</keyword>
<dbReference type="InterPro" id="IPR037232">
    <property type="entry name" value="NADH_quin_OxRdtase_su_C/D-like"/>
</dbReference>
<dbReference type="PANTHER" id="PTHR11993:SF45">
    <property type="entry name" value="NADH-QUINONE OXIDOREDUCTASE SUBUNIT C_D"/>
    <property type="match status" value="1"/>
</dbReference>
<comment type="similarity">
    <text evidence="16">Belongs to the complex I 20 kDa subunit family.</text>
</comment>
<dbReference type="FunFam" id="3.40.50.12280:FF:000002">
    <property type="entry name" value="NADH-quinone oxidoreductase subunit B"/>
    <property type="match status" value="1"/>
</dbReference>
<keyword evidence="13" id="KW-0511">Multifunctional enzyme</keyword>
<evidence type="ECO:0000256" key="10">
    <source>
        <dbReference type="ARBA" id="ARBA00023027"/>
    </source>
</evidence>
<dbReference type="NCBIfam" id="TIGR01962">
    <property type="entry name" value="NuoD"/>
    <property type="match status" value="1"/>
</dbReference>
<dbReference type="InterPro" id="IPR006138">
    <property type="entry name" value="NADH_UQ_OxRdtase_20Kd_su"/>
</dbReference>
<evidence type="ECO:0000256" key="15">
    <source>
        <dbReference type="ARBA" id="ARBA00047712"/>
    </source>
</evidence>
<dbReference type="GO" id="GO:0051287">
    <property type="term" value="F:NAD binding"/>
    <property type="evidence" value="ECO:0007669"/>
    <property type="project" value="InterPro"/>
</dbReference>
<evidence type="ECO:0000256" key="17">
    <source>
        <dbReference type="HAMAP-Rule" id="MF_01358"/>
    </source>
</evidence>
<feature type="domain" description="NADH:ubiquinone oxidoreductase 30kDa subunit" evidence="18">
    <location>
        <begin position="254"/>
        <end position="379"/>
    </location>
</feature>